<accession>A0A437AKT6</accession>
<organism evidence="1 2">
    <name type="scientific">Tubulinosema ratisbonensis</name>
    <dbReference type="NCBI Taxonomy" id="291195"/>
    <lineage>
        <taxon>Eukaryota</taxon>
        <taxon>Fungi</taxon>
        <taxon>Fungi incertae sedis</taxon>
        <taxon>Microsporidia</taxon>
        <taxon>Tubulinosematoidea</taxon>
        <taxon>Tubulinosematidae</taxon>
        <taxon>Tubulinosema</taxon>
    </lineage>
</organism>
<reference evidence="1 2" key="1">
    <citation type="submission" date="2018-10" db="EMBL/GenBank/DDBJ databases">
        <title>Draft genome sequence of the microsporidian Tubulinosema ratisbonensis.</title>
        <authorList>
            <person name="Polonais V."/>
            <person name="Peyretaillade E."/>
            <person name="Niehus S."/>
            <person name="Wawrzyniak I."/>
            <person name="Franchet A."/>
            <person name="Gaspin C."/>
            <person name="Reichstadt M."/>
            <person name="Belser C."/>
            <person name="Labadie K."/>
            <person name="Delbac F."/>
            <person name="Ferrandon D."/>
        </authorList>
    </citation>
    <scope>NUCLEOTIDE SEQUENCE [LARGE SCALE GENOMIC DNA]</scope>
    <source>
        <strain evidence="1 2">Franzen</strain>
    </source>
</reference>
<keyword evidence="2" id="KW-1185">Reference proteome</keyword>
<comment type="caution">
    <text evidence="1">The sequence shown here is derived from an EMBL/GenBank/DDBJ whole genome shotgun (WGS) entry which is preliminary data.</text>
</comment>
<dbReference type="Proteomes" id="UP000282876">
    <property type="component" value="Unassembled WGS sequence"/>
</dbReference>
<sequence>MLREKLNELKKLKKTSELSYKPKISFLENLECDTEVLLEQITFPSLFLEEYSELNPEHLKQTELHEFKIKIHKELLNLYKYLQEESFEFYLEYLLLKYKLDLFAPSHLAFFLMPLQKYFKQFKVLDQCTHNFFSMHEFYSLDVFKKLYQKNALFRNNFIAYFDGVEEIEEVNLFIKAVSEK</sequence>
<dbReference type="AlphaFoldDB" id="A0A437AKT6"/>
<gene>
    <name evidence="1" type="ORF">TUBRATIS_17270</name>
</gene>
<evidence type="ECO:0000313" key="1">
    <source>
        <dbReference type="EMBL" id="RVD91803.1"/>
    </source>
</evidence>
<dbReference type="VEuPathDB" id="MicrosporidiaDB:TUBRATIS_17270"/>
<proteinExistence type="predicted"/>
<name>A0A437AKT6_9MICR</name>
<evidence type="ECO:0000313" key="2">
    <source>
        <dbReference type="Proteomes" id="UP000282876"/>
    </source>
</evidence>
<dbReference type="EMBL" id="RCSS01000401">
    <property type="protein sequence ID" value="RVD91803.1"/>
    <property type="molecule type" value="Genomic_DNA"/>
</dbReference>
<protein>
    <submittedName>
        <fullName evidence="1">Uncharacterized protein</fullName>
    </submittedName>
</protein>